<sequence length="71" mass="8195">MKRRNSQLVLLLVEERGNNFAHDNRLESHFGINSQSLIENPAACPSCVDKFSNAPYLLPHSARGYFRRDRH</sequence>
<dbReference type="EMBL" id="RCMI01001475">
    <property type="protein sequence ID" value="KAG2884730.1"/>
    <property type="molecule type" value="Genomic_DNA"/>
</dbReference>
<dbReference type="Proteomes" id="UP000774804">
    <property type="component" value="Unassembled WGS sequence"/>
</dbReference>
<evidence type="ECO:0000313" key="1">
    <source>
        <dbReference type="EMBL" id="KAG2884730.1"/>
    </source>
</evidence>
<name>A0A8T1AKD9_9STRA</name>
<organism evidence="1 3">
    <name type="scientific">Phytophthora cactorum</name>
    <dbReference type="NCBI Taxonomy" id="29920"/>
    <lineage>
        <taxon>Eukaryota</taxon>
        <taxon>Sar</taxon>
        <taxon>Stramenopiles</taxon>
        <taxon>Oomycota</taxon>
        <taxon>Peronosporomycetes</taxon>
        <taxon>Peronosporales</taxon>
        <taxon>Peronosporaceae</taxon>
        <taxon>Phytophthora</taxon>
    </lineage>
</organism>
<dbReference type="AlphaFoldDB" id="A0A8T1AKD9"/>
<dbReference type="EMBL" id="RCMK01001053">
    <property type="protein sequence ID" value="KAG2903454.1"/>
    <property type="molecule type" value="Genomic_DNA"/>
</dbReference>
<protein>
    <submittedName>
        <fullName evidence="1">Uncharacterized protein</fullName>
    </submittedName>
</protein>
<accession>A0A8T1AKD9</accession>
<evidence type="ECO:0000313" key="3">
    <source>
        <dbReference type="Proteomes" id="UP000774804"/>
    </source>
</evidence>
<reference evidence="1" key="1">
    <citation type="submission" date="2018-10" db="EMBL/GenBank/DDBJ databases">
        <title>Effector identification in a new, highly contiguous assembly of the strawberry crown rot pathogen Phytophthora cactorum.</title>
        <authorList>
            <person name="Armitage A.D."/>
            <person name="Nellist C.F."/>
            <person name="Bates H."/>
            <person name="Vickerstaff R.J."/>
            <person name="Harrison R.J."/>
        </authorList>
    </citation>
    <scope>NUCLEOTIDE SEQUENCE</scope>
    <source>
        <strain evidence="1">4032</strain>
        <strain evidence="2">4040</strain>
    </source>
</reference>
<comment type="caution">
    <text evidence="1">The sequence shown here is derived from an EMBL/GenBank/DDBJ whole genome shotgun (WGS) entry which is preliminary data.</text>
</comment>
<proteinExistence type="predicted"/>
<gene>
    <name evidence="1" type="ORF">PC115_g21257</name>
    <name evidence="2" type="ORF">PC117_g21251</name>
</gene>
<dbReference type="Proteomes" id="UP000736787">
    <property type="component" value="Unassembled WGS sequence"/>
</dbReference>
<evidence type="ECO:0000313" key="2">
    <source>
        <dbReference type="EMBL" id="KAG2903454.1"/>
    </source>
</evidence>